<sequence length="762" mass="84393">MNTSTLVETVNINLEDFSETFLTCSTCLYTYDQGIRKPKLLPCSHSVCLSCLEQLAALPQNDALSLRCPMCREVCVLPAGGVSGLPAAFLINQLLDVMQKQRKDVVPSCTIHPTEQLLYCECCDLVFCQQCQASVVNKKCTQHTVIPFSIALKRMSEIVVYRAKGRLRALDQAHECVSQEIDQLDKNVDKILDQINTTFQEVSNTVENRRRDLIESVRVRRDEKRKVLKDQIEAISDEKKKLAKELESCQLDVRSMARQLKAMDSGWERQLTQPRENAFLKLNTNSNQLICDVQRCLGDFGSLAASTTFPGETVVELIDTASTYIEVKLIVRTFDVDCKPRNSGGDPLDVRLRLDETSLPISINDLNDGTYELSFRVQNPGDYVVDVDIFGRPIKNSPFPVSVSSHHPPKWQLPVELHQPVKVAMNGDYVLYVLDTGNERVRVVKETGEVISDLKPPCLSGGTAVGMALLSGGDMAILNWRTKSITRLGPKGDEIQSINFSEFNEPIDLAADHRGRYLIADAQKIFVFDSNMRPQFSFPTRGHTVTSVNVGLDDDILVGTTHGLLLFDGAGRFLREIPIAPEEHKGRIMVSTCAVCRESGLVIAGVVDAKTNKAQLAISRYKGAFVFYIDSHGARLRRPCGICVGSGTRAGQCLIVDHASNSMRSLIVLALVAVAAFTLPQSQASLDCLMCEMGVKTVVPMLDQDTKDIENAVNKECHNLLKDIPFATKKCQKFVDEDLNKIIKELESGTAPADVCKKIGMC</sequence>
<dbReference type="PROSITE" id="PS50194">
    <property type="entry name" value="FILAMIN_REPEAT"/>
    <property type="match status" value="1"/>
</dbReference>
<name>A0ABR1C2B8_NECAM</name>
<dbReference type="PROSITE" id="PS50015">
    <property type="entry name" value="SAP_B"/>
    <property type="match status" value="1"/>
</dbReference>
<dbReference type="PANTHER" id="PTHR25462">
    <property type="entry name" value="BONUS, ISOFORM C-RELATED"/>
    <property type="match status" value="1"/>
</dbReference>
<keyword evidence="14" id="KW-1185">Reference proteome</keyword>
<organism evidence="13 14">
    <name type="scientific">Necator americanus</name>
    <name type="common">Human hookworm</name>
    <dbReference type="NCBI Taxonomy" id="51031"/>
    <lineage>
        <taxon>Eukaryota</taxon>
        <taxon>Metazoa</taxon>
        <taxon>Ecdysozoa</taxon>
        <taxon>Nematoda</taxon>
        <taxon>Chromadorea</taxon>
        <taxon>Rhabditida</taxon>
        <taxon>Rhabditina</taxon>
        <taxon>Rhabditomorpha</taxon>
        <taxon>Strongyloidea</taxon>
        <taxon>Ancylostomatidae</taxon>
        <taxon>Bunostominae</taxon>
        <taxon>Necator</taxon>
    </lineage>
</organism>
<feature type="coiled-coil region" evidence="9">
    <location>
        <begin position="225"/>
        <end position="259"/>
    </location>
</feature>
<feature type="repeat" description="Filamin" evidence="8">
    <location>
        <begin position="334"/>
        <end position="403"/>
    </location>
</feature>
<dbReference type="InterPro" id="IPR047153">
    <property type="entry name" value="TRIM45/56/19-like"/>
</dbReference>
<dbReference type="InterPro" id="IPR008138">
    <property type="entry name" value="SapB_2"/>
</dbReference>
<dbReference type="InterPro" id="IPR013083">
    <property type="entry name" value="Znf_RING/FYVE/PHD"/>
</dbReference>
<dbReference type="SMART" id="SM00184">
    <property type="entry name" value="RING"/>
    <property type="match status" value="1"/>
</dbReference>
<evidence type="ECO:0000256" key="3">
    <source>
        <dbReference type="ARBA" id="ARBA00022737"/>
    </source>
</evidence>
<dbReference type="Proteomes" id="UP001303046">
    <property type="component" value="Unassembled WGS sequence"/>
</dbReference>
<dbReference type="SMART" id="SM00741">
    <property type="entry name" value="SapB"/>
    <property type="match status" value="1"/>
</dbReference>
<dbReference type="InterPro" id="IPR008139">
    <property type="entry name" value="SaposinB_dom"/>
</dbReference>
<dbReference type="CDD" id="cd16579">
    <property type="entry name" value="RING-HC_PML_C-V"/>
    <property type="match status" value="1"/>
</dbReference>
<keyword evidence="2" id="KW-0479">Metal-binding</keyword>
<dbReference type="SUPFAM" id="SSF81296">
    <property type="entry name" value="E set domains"/>
    <property type="match status" value="1"/>
</dbReference>
<proteinExistence type="inferred from homology"/>
<keyword evidence="9" id="KW-0175">Coiled coil</keyword>
<dbReference type="EMBL" id="JAVFWL010000002">
    <property type="protein sequence ID" value="KAK6732697.1"/>
    <property type="molecule type" value="Genomic_DNA"/>
</dbReference>
<gene>
    <name evidence="13" type="primary">Necator_chrII.g4623</name>
    <name evidence="13" type="ORF">RB195_016831</name>
</gene>
<evidence type="ECO:0000259" key="11">
    <source>
        <dbReference type="PROSITE" id="PS50089"/>
    </source>
</evidence>
<protein>
    <recommendedName>
        <fullName evidence="15">RING-type domain-containing protein</fullName>
    </recommendedName>
</protein>
<evidence type="ECO:0000313" key="14">
    <source>
        <dbReference type="Proteomes" id="UP001303046"/>
    </source>
</evidence>
<dbReference type="InterPro" id="IPR017868">
    <property type="entry name" value="Filamin/ABP280_repeat-like"/>
</dbReference>
<dbReference type="SUPFAM" id="SSF47862">
    <property type="entry name" value="Saposin"/>
    <property type="match status" value="1"/>
</dbReference>
<dbReference type="InterPro" id="IPR001841">
    <property type="entry name" value="Znf_RING"/>
</dbReference>
<keyword evidence="3" id="KW-0677">Repeat</keyword>
<dbReference type="Gene3D" id="3.30.40.10">
    <property type="entry name" value="Zinc/RING finger domain, C3HC4 (zinc finger)"/>
    <property type="match status" value="1"/>
</dbReference>
<evidence type="ECO:0000259" key="10">
    <source>
        <dbReference type="PROSITE" id="PS50015"/>
    </source>
</evidence>
<evidence type="ECO:0000256" key="8">
    <source>
        <dbReference type="PROSITE-ProRule" id="PRU00087"/>
    </source>
</evidence>
<dbReference type="Gene3D" id="2.60.40.10">
    <property type="entry name" value="Immunoglobulins"/>
    <property type="match status" value="1"/>
</dbReference>
<dbReference type="InterPro" id="IPR001298">
    <property type="entry name" value="Filamin/ABP280_rpt"/>
</dbReference>
<dbReference type="InterPro" id="IPR013783">
    <property type="entry name" value="Ig-like_fold"/>
</dbReference>
<dbReference type="PROSITE" id="PS50119">
    <property type="entry name" value="ZF_BBOX"/>
    <property type="match status" value="1"/>
</dbReference>
<dbReference type="InterPro" id="IPR017907">
    <property type="entry name" value="Znf_RING_CS"/>
</dbReference>
<dbReference type="SUPFAM" id="SSF57850">
    <property type="entry name" value="RING/U-box"/>
    <property type="match status" value="1"/>
</dbReference>
<dbReference type="SMART" id="SM00557">
    <property type="entry name" value="IG_FLMN"/>
    <property type="match status" value="1"/>
</dbReference>
<evidence type="ECO:0000259" key="12">
    <source>
        <dbReference type="PROSITE" id="PS50119"/>
    </source>
</evidence>
<feature type="domain" description="B box-type" evidence="12">
    <location>
        <begin position="109"/>
        <end position="148"/>
    </location>
</feature>
<dbReference type="InterPro" id="IPR000315">
    <property type="entry name" value="Znf_B-box"/>
</dbReference>
<dbReference type="InterPro" id="IPR011042">
    <property type="entry name" value="6-blade_b-propeller_TolB-like"/>
</dbReference>
<accession>A0ABR1C2B8</accession>
<dbReference type="Pfam" id="PF00630">
    <property type="entry name" value="Filamin"/>
    <property type="match status" value="1"/>
</dbReference>
<dbReference type="Gene3D" id="1.10.225.10">
    <property type="entry name" value="Saposin-like"/>
    <property type="match status" value="1"/>
</dbReference>
<comment type="caution">
    <text evidence="13">The sequence shown here is derived from an EMBL/GenBank/DDBJ whole genome shotgun (WGS) entry which is preliminary data.</text>
</comment>
<evidence type="ECO:0000313" key="13">
    <source>
        <dbReference type="EMBL" id="KAK6732697.1"/>
    </source>
</evidence>
<evidence type="ECO:0008006" key="15">
    <source>
        <dbReference type="Google" id="ProtNLM"/>
    </source>
</evidence>
<dbReference type="InterPro" id="IPR014756">
    <property type="entry name" value="Ig_E-set"/>
</dbReference>
<evidence type="ECO:0000256" key="2">
    <source>
        <dbReference type="ARBA" id="ARBA00022723"/>
    </source>
</evidence>
<keyword evidence="4 7" id="KW-0863">Zinc-finger</keyword>
<dbReference type="PROSITE" id="PS50089">
    <property type="entry name" value="ZF_RING_2"/>
    <property type="match status" value="1"/>
</dbReference>
<keyword evidence="5" id="KW-0862">Zinc</keyword>
<dbReference type="InterPro" id="IPR011001">
    <property type="entry name" value="Saposin-like"/>
</dbReference>
<comment type="similarity">
    <text evidence="1">Belongs to the TRIM/RBCC family.</text>
</comment>
<reference evidence="13 14" key="1">
    <citation type="submission" date="2023-08" db="EMBL/GenBank/DDBJ databases">
        <title>A Necator americanus chromosomal reference genome.</title>
        <authorList>
            <person name="Ilik V."/>
            <person name="Petrzelkova K.J."/>
            <person name="Pardy F."/>
            <person name="Fuh T."/>
            <person name="Niatou-Singa F.S."/>
            <person name="Gouil Q."/>
            <person name="Baker L."/>
            <person name="Ritchie M.E."/>
            <person name="Jex A.R."/>
            <person name="Gazzola D."/>
            <person name="Li H."/>
            <person name="Toshio Fujiwara R."/>
            <person name="Zhan B."/>
            <person name="Aroian R.V."/>
            <person name="Pafco B."/>
            <person name="Schwarz E.M."/>
        </authorList>
    </citation>
    <scope>NUCLEOTIDE SEQUENCE [LARGE SCALE GENOMIC DNA]</scope>
    <source>
        <strain evidence="13 14">Aroian</strain>
        <tissue evidence="13">Whole animal</tissue>
    </source>
</reference>
<feature type="domain" description="RING-type" evidence="11">
    <location>
        <begin position="24"/>
        <end position="72"/>
    </location>
</feature>
<feature type="coiled-coil region" evidence="9">
    <location>
        <begin position="167"/>
        <end position="194"/>
    </location>
</feature>
<dbReference type="PANTHER" id="PTHR25462:SF285">
    <property type="entry name" value="RING-TYPE DOMAIN-CONTAINING PROTEIN"/>
    <property type="match status" value="1"/>
</dbReference>
<dbReference type="SUPFAM" id="SSF101898">
    <property type="entry name" value="NHL repeat"/>
    <property type="match status" value="1"/>
</dbReference>
<evidence type="ECO:0000256" key="9">
    <source>
        <dbReference type="SAM" id="Coils"/>
    </source>
</evidence>
<dbReference type="Pfam" id="PF03489">
    <property type="entry name" value="SapB_2"/>
    <property type="match status" value="1"/>
</dbReference>
<dbReference type="PROSITE" id="PS00518">
    <property type="entry name" value="ZF_RING_1"/>
    <property type="match status" value="1"/>
</dbReference>
<dbReference type="Gene3D" id="2.120.10.30">
    <property type="entry name" value="TolB, C-terminal domain"/>
    <property type="match status" value="1"/>
</dbReference>
<evidence type="ECO:0000256" key="7">
    <source>
        <dbReference type="PROSITE-ProRule" id="PRU00024"/>
    </source>
</evidence>
<evidence type="ECO:0000256" key="5">
    <source>
        <dbReference type="ARBA" id="ARBA00022833"/>
    </source>
</evidence>
<keyword evidence="6" id="KW-1015">Disulfide bond</keyword>
<evidence type="ECO:0000256" key="4">
    <source>
        <dbReference type="ARBA" id="ARBA00022771"/>
    </source>
</evidence>
<evidence type="ECO:0000256" key="1">
    <source>
        <dbReference type="ARBA" id="ARBA00008518"/>
    </source>
</evidence>
<evidence type="ECO:0000256" key="6">
    <source>
        <dbReference type="ARBA" id="ARBA00023157"/>
    </source>
</evidence>
<feature type="domain" description="Saposin B-type" evidence="10">
    <location>
        <begin position="684"/>
        <end position="762"/>
    </location>
</feature>